<dbReference type="PANTHER" id="PTHR33337:SF40">
    <property type="entry name" value="CENP-V_GFA DOMAIN-CONTAINING PROTEIN-RELATED"/>
    <property type="match status" value="1"/>
</dbReference>
<organism evidence="6 7">
    <name type="scientific">Mollisia scopiformis</name>
    <name type="common">Conifer needle endophyte fungus</name>
    <name type="synonym">Phialocephala scopiformis</name>
    <dbReference type="NCBI Taxonomy" id="149040"/>
    <lineage>
        <taxon>Eukaryota</taxon>
        <taxon>Fungi</taxon>
        <taxon>Dikarya</taxon>
        <taxon>Ascomycota</taxon>
        <taxon>Pezizomycotina</taxon>
        <taxon>Leotiomycetes</taxon>
        <taxon>Helotiales</taxon>
        <taxon>Mollisiaceae</taxon>
        <taxon>Mollisia</taxon>
    </lineage>
</organism>
<dbReference type="InterPro" id="IPR011057">
    <property type="entry name" value="Mss4-like_sf"/>
</dbReference>
<comment type="similarity">
    <text evidence="1">Belongs to the Gfa family.</text>
</comment>
<evidence type="ECO:0000259" key="5">
    <source>
        <dbReference type="PROSITE" id="PS51891"/>
    </source>
</evidence>
<dbReference type="PANTHER" id="PTHR33337">
    <property type="entry name" value="GFA DOMAIN-CONTAINING PROTEIN"/>
    <property type="match status" value="1"/>
</dbReference>
<dbReference type="InParanoid" id="A0A132B485"/>
<keyword evidence="7" id="KW-1185">Reference proteome</keyword>
<dbReference type="GO" id="GO:0016846">
    <property type="term" value="F:carbon-sulfur lyase activity"/>
    <property type="evidence" value="ECO:0007669"/>
    <property type="project" value="InterPro"/>
</dbReference>
<accession>A0A132B485</accession>
<proteinExistence type="inferred from homology"/>
<keyword evidence="2" id="KW-0479">Metal-binding</keyword>
<dbReference type="EMBL" id="KQ947441">
    <property type="protein sequence ID" value="KUJ07228.1"/>
    <property type="molecule type" value="Genomic_DNA"/>
</dbReference>
<dbReference type="GO" id="GO:0046872">
    <property type="term" value="F:metal ion binding"/>
    <property type="evidence" value="ECO:0007669"/>
    <property type="project" value="UniProtKB-KW"/>
</dbReference>
<feature type="domain" description="CENP-V/GFA" evidence="5">
    <location>
        <begin position="11"/>
        <end position="169"/>
    </location>
</feature>
<dbReference type="Gene3D" id="3.90.1590.10">
    <property type="entry name" value="glutathione-dependent formaldehyde- activating enzyme (gfa)"/>
    <property type="match status" value="1"/>
</dbReference>
<evidence type="ECO:0000256" key="3">
    <source>
        <dbReference type="ARBA" id="ARBA00022833"/>
    </source>
</evidence>
<keyword evidence="3" id="KW-0862">Zinc</keyword>
<gene>
    <name evidence="6" type="ORF">LY89DRAFT_631807</name>
</gene>
<dbReference type="InterPro" id="IPR006913">
    <property type="entry name" value="CENP-V/GFA"/>
</dbReference>
<keyword evidence="4" id="KW-0456">Lyase</keyword>
<protein>
    <recommendedName>
        <fullName evidence="5">CENP-V/GFA domain-containing protein</fullName>
    </recommendedName>
</protein>
<dbReference type="KEGG" id="psco:LY89DRAFT_631807"/>
<name>A0A132B485_MOLSC</name>
<dbReference type="AlphaFoldDB" id="A0A132B485"/>
<evidence type="ECO:0000313" key="7">
    <source>
        <dbReference type="Proteomes" id="UP000070700"/>
    </source>
</evidence>
<dbReference type="OrthoDB" id="5422068at2759"/>
<dbReference type="GeneID" id="28821011"/>
<sequence length="205" mass="22297">MSPLPSGPFTLHGGCDCTAVRYTISVPAGTTTPSEENRLLKIFFDHCNKCRRVSGALVQAWLSCPQEWLEWSVGSTGPLPSEEKVRTWVTTSTKDVLKSVPGASPVANYASSPGVTRTFCGRCGTNLAYFYAGKGEPEATPMIDIVLGSLDTESLEMEGMRPDRHLYWESGINWVKELVTGGDKSLALGEEKLPRHPSGSRLETC</sequence>
<dbReference type="RefSeq" id="XP_018061583.1">
    <property type="nucleotide sequence ID" value="XM_018211285.1"/>
</dbReference>
<dbReference type="SUPFAM" id="SSF51316">
    <property type="entry name" value="Mss4-like"/>
    <property type="match status" value="1"/>
</dbReference>
<reference evidence="6 7" key="1">
    <citation type="submission" date="2015-10" db="EMBL/GenBank/DDBJ databases">
        <title>Full genome of DAOMC 229536 Phialocephala scopiformis, a fungal endophyte of spruce producing the potent anti-insectan compound rugulosin.</title>
        <authorList>
            <consortium name="DOE Joint Genome Institute"/>
            <person name="Walker A.K."/>
            <person name="Frasz S.L."/>
            <person name="Seifert K.A."/>
            <person name="Miller J.D."/>
            <person name="Mondo S.J."/>
            <person name="Labutti K."/>
            <person name="Lipzen A."/>
            <person name="Dockter R."/>
            <person name="Kennedy M."/>
            <person name="Grigoriev I.V."/>
            <person name="Spatafora J.W."/>
        </authorList>
    </citation>
    <scope>NUCLEOTIDE SEQUENCE [LARGE SCALE GENOMIC DNA]</scope>
    <source>
        <strain evidence="6 7">CBS 120377</strain>
    </source>
</reference>
<dbReference type="Proteomes" id="UP000070700">
    <property type="component" value="Unassembled WGS sequence"/>
</dbReference>
<evidence type="ECO:0000256" key="2">
    <source>
        <dbReference type="ARBA" id="ARBA00022723"/>
    </source>
</evidence>
<evidence type="ECO:0000313" key="6">
    <source>
        <dbReference type="EMBL" id="KUJ07228.1"/>
    </source>
</evidence>
<evidence type="ECO:0000256" key="1">
    <source>
        <dbReference type="ARBA" id="ARBA00005495"/>
    </source>
</evidence>
<dbReference type="Pfam" id="PF04828">
    <property type="entry name" value="GFA"/>
    <property type="match status" value="1"/>
</dbReference>
<dbReference type="PROSITE" id="PS51891">
    <property type="entry name" value="CENP_V_GFA"/>
    <property type="match status" value="1"/>
</dbReference>
<evidence type="ECO:0000256" key="4">
    <source>
        <dbReference type="ARBA" id="ARBA00023239"/>
    </source>
</evidence>